<dbReference type="InterPro" id="IPR042097">
    <property type="entry name" value="Aminopeptidase_N-like_N_sf"/>
</dbReference>
<dbReference type="Pfam" id="PF01433">
    <property type="entry name" value="Peptidase_M1"/>
    <property type="match status" value="1"/>
</dbReference>
<protein>
    <submittedName>
        <fullName evidence="3">M1 family metallopeptidase</fullName>
    </submittedName>
</protein>
<feature type="signal peptide" evidence="1">
    <location>
        <begin position="1"/>
        <end position="22"/>
    </location>
</feature>
<feature type="chain" id="PRO_5046534990" evidence="1">
    <location>
        <begin position="23"/>
        <end position="547"/>
    </location>
</feature>
<proteinExistence type="predicted"/>
<dbReference type="SUPFAM" id="SSF63737">
    <property type="entry name" value="Leukotriene A4 hydrolase N-terminal domain"/>
    <property type="match status" value="1"/>
</dbReference>
<comment type="caution">
    <text evidence="3">The sequence shown here is derived from an EMBL/GenBank/DDBJ whole genome shotgun (WGS) entry which is preliminary data.</text>
</comment>
<dbReference type="PANTHER" id="PTHR11533:SF174">
    <property type="entry name" value="PUROMYCIN-SENSITIVE AMINOPEPTIDASE-RELATED"/>
    <property type="match status" value="1"/>
</dbReference>
<dbReference type="Gene3D" id="1.10.390.10">
    <property type="entry name" value="Neutral Protease Domain 2"/>
    <property type="match status" value="1"/>
</dbReference>
<sequence>MKHIFSSILLVVGLLAPAHTFAFDRADTLRGSNGRGRSWWDVRRYHLDVRFDTLKESISGRVQIFYKITGATTDSMQIDLQEPMQLDSVFVIPSIHSSRIQRAAFVRDGNAWWILHDFRRTPMDSTASLVLYYHGTPRKAVNPPWDGGFSWRHDEAGVPLIAVSCQGLGASVWWPCKDAQWEEPEQGMRISLEAPANLQAISNGRKESEHSDGSYKTTIWEVRNPINNYDVTFYIGDYVHWSDTLLGEKGKLDLGYYVLRSNEEKARKQFEVVKPMIRCFEYWMGPYPFYEDGYKLVEAPYLGMEHQSAIAYGNDYKMGYKGYDRSLTGFGLKWDYIIIHESGHEWFGNNVTARDMADNWIHEGITSYSEALFTECQQGWTKGLKYSRGLWHNIKNEAPVVSSYGVNSEGTGDIYEKGEAIMHMIRILTGDDQKFRAMLRGLGSEFYHSTVTTAQVEEYIARMTGLKLNAFFDQYLRRKDIPEIEYSVSNGELSYRFTNVVPGFSLPLSVKAGDRTASITVTSEWQKIKWESGYNVKFSEDLLIKVK</sequence>
<gene>
    <name evidence="3" type="ORF">GCM10023093_02900</name>
</gene>
<evidence type="ECO:0000313" key="3">
    <source>
        <dbReference type="EMBL" id="GAA4460381.1"/>
    </source>
</evidence>
<evidence type="ECO:0000313" key="4">
    <source>
        <dbReference type="Proteomes" id="UP001500067"/>
    </source>
</evidence>
<evidence type="ECO:0000259" key="2">
    <source>
        <dbReference type="Pfam" id="PF01433"/>
    </source>
</evidence>
<organism evidence="3 4">
    <name type="scientific">Nemorincola caseinilytica</name>
    <dbReference type="NCBI Taxonomy" id="2054315"/>
    <lineage>
        <taxon>Bacteria</taxon>
        <taxon>Pseudomonadati</taxon>
        <taxon>Bacteroidota</taxon>
        <taxon>Chitinophagia</taxon>
        <taxon>Chitinophagales</taxon>
        <taxon>Chitinophagaceae</taxon>
        <taxon>Nemorincola</taxon>
    </lineage>
</organism>
<keyword evidence="4" id="KW-1185">Reference proteome</keyword>
<dbReference type="PANTHER" id="PTHR11533">
    <property type="entry name" value="PROTEASE M1 ZINC METALLOPROTEASE"/>
    <property type="match status" value="1"/>
</dbReference>
<dbReference type="SUPFAM" id="SSF55486">
    <property type="entry name" value="Metalloproteases ('zincins'), catalytic domain"/>
    <property type="match status" value="1"/>
</dbReference>
<dbReference type="Gene3D" id="2.60.40.1730">
    <property type="entry name" value="tricorn interacting facor f3 domain"/>
    <property type="match status" value="1"/>
</dbReference>
<accession>A0ABP8N716</accession>
<dbReference type="CDD" id="cd09603">
    <property type="entry name" value="M1_APN_like"/>
    <property type="match status" value="1"/>
</dbReference>
<dbReference type="InterPro" id="IPR014782">
    <property type="entry name" value="Peptidase_M1_dom"/>
</dbReference>
<dbReference type="EMBL" id="BAABFA010000004">
    <property type="protein sequence ID" value="GAA4460381.1"/>
    <property type="molecule type" value="Genomic_DNA"/>
</dbReference>
<dbReference type="InterPro" id="IPR027268">
    <property type="entry name" value="Peptidase_M4/M1_CTD_sf"/>
</dbReference>
<dbReference type="Proteomes" id="UP001500067">
    <property type="component" value="Unassembled WGS sequence"/>
</dbReference>
<feature type="domain" description="Peptidase M1 membrane alanine aminopeptidase" evidence="2">
    <location>
        <begin position="298"/>
        <end position="475"/>
    </location>
</feature>
<evidence type="ECO:0000256" key="1">
    <source>
        <dbReference type="SAM" id="SignalP"/>
    </source>
</evidence>
<dbReference type="InterPro" id="IPR050344">
    <property type="entry name" value="Peptidase_M1_aminopeptidases"/>
</dbReference>
<keyword evidence="1" id="KW-0732">Signal</keyword>
<dbReference type="RefSeq" id="WP_345077435.1">
    <property type="nucleotide sequence ID" value="NZ_BAABFA010000004.1"/>
</dbReference>
<name>A0ABP8N716_9BACT</name>
<reference evidence="4" key="1">
    <citation type="journal article" date="2019" name="Int. J. Syst. Evol. Microbiol.">
        <title>The Global Catalogue of Microorganisms (GCM) 10K type strain sequencing project: providing services to taxonomists for standard genome sequencing and annotation.</title>
        <authorList>
            <consortium name="The Broad Institute Genomics Platform"/>
            <consortium name="The Broad Institute Genome Sequencing Center for Infectious Disease"/>
            <person name="Wu L."/>
            <person name="Ma J."/>
        </authorList>
    </citation>
    <scope>NUCLEOTIDE SEQUENCE [LARGE SCALE GENOMIC DNA]</scope>
    <source>
        <strain evidence="4">JCM 32105</strain>
    </source>
</reference>